<dbReference type="VEuPathDB" id="TriTrypDB:LdCL_360083700"/>
<dbReference type="EMBL" id="RHLC01000055">
    <property type="protein sequence ID" value="TPP53371.1"/>
    <property type="molecule type" value="Genomic_DNA"/>
</dbReference>
<protein>
    <submittedName>
        <fullName evidence="4">AFG1-like ATPase family protein</fullName>
    </submittedName>
</protein>
<dbReference type="GO" id="GO:0005524">
    <property type="term" value="F:ATP binding"/>
    <property type="evidence" value="ECO:0007669"/>
    <property type="project" value="UniProtKB-KW"/>
</dbReference>
<dbReference type="Gene3D" id="3.40.50.300">
    <property type="entry name" value="P-loop containing nucleotide triphosphate hydrolases"/>
    <property type="match status" value="1"/>
</dbReference>
<dbReference type="VEuPathDB" id="TriTrypDB:LDHU3_36.9480"/>
<dbReference type="AlphaFoldDB" id="A0A504XXV1"/>
<name>A0A504XXV1_LEIDO</name>
<dbReference type="NCBIfam" id="NF040713">
    <property type="entry name" value="ZapE"/>
    <property type="match status" value="1"/>
</dbReference>
<dbReference type="VEuPathDB" id="TriTrypDB:LdCL_360083600"/>
<dbReference type="VEuPathDB" id="TriTrypDB:LdBPK_367110.1"/>
<keyword evidence="3" id="KW-0067">ATP-binding</keyword>
<dbReference type="PANTHER" id="PTHR12169:SF28">
    <property type="entry name" value="PUTATIVE-RELATED"/>
    <property type="match status" value="1"/>
</dbReference>
<dbReference type="InterPro" id="IPR005654">
    <property type="entry name" value="ATPase_AFG1-like"/>
</dbReference>
<keyword evidence="2" id="KW-0547">Nucleotide-binding</keyword>
<dbReference type="Pfam" id="PF03969">
    <property type="entry name" value="AFG1_ATPase"/>
    <property type="match status" value="1"/>
</dbReference>
<organism evidence="4 5">
    <name type="scientific">Leishmania donovani</name>
    <dbReference type="NCBI Taxonomy" id="5661"/>
    <lineage>
        <taxon>Eukaryota</taxon>
        <taxon>Discoba</taxon>
        <taxon>Euglenozoa</taxon>
        <taxon>Kinetoplastea</taxon>
        <taxon>Metakinetoplastina</taxon>
        <taxon>Trypanosomatida</taxon>
        <taxon>Trypanosomatidae</taxon>
        <taxon>Leishmaniinae</taxon>
        <taxon>Leishmania</taxon>
    </lineage>
</organism>
<evidence type="ECO:0000313" key="5">
    <source>
        <dbReference type="Proteomes" id="UP000318447"/>
    </source>
</evidence>
<gene>
    <name evidence="4" type="ORF">CGC21_38775</name>
</gene>
<evidence type="ECO:0000256" key="1">
    <source>
        <dbReference type="ARBA" id="ARBA00010322"/>
    </source>
</evidence>
<dbReference type="GO" id="GO:0016887">
    <property type="term" value="F:ATP hydrolysis activity"/>
    <property type="evidence" value="ECO:0007669"/>
    <property type="project" value="InterPro"/>
</dbReference>
<comment type="caution">
    <text evidence="4">The sequence shown here is derived from an EMBL/GenBank/DDBJ whole genome shotgun (WGS) entry which is preliminary data.</text>
</comment>
<evidence type="ECO:0000313" key="4">
    <source>
        <dbReference type="EMBL" id="TPP53371.1"/>
    </source>
</evidence>
<dbReference type="SUPFAM" id="SSF52540">
    <property type="entry name" value="P-loop containing nucleoside triphosphate hydrolases"/>
    <property type="match status" value="1"/>
</dbReference>
<dbReference type="PANTHER" id="PTHR12169">
    <property type="entry name" value="ATPASE N2B"/>
    <property type="match status" value="1"/>
</dbReference>
<comment type="similarity">
    <text evidence="1">Belongs to the AFG1 ATPase family.</text>
</comment>
<dbReference type="Proteomes" id="UP000318447">
    <property type="component" value="Unassembled WGS sequence"/>
</dbReference>
<dbReference type="GO" id="GO:0005739">
    <property type="term" value="C:mitochondrion"/>
    <property type="evidence" value="ECO:0007669"/>
    <property type="project" value="TreeGrafter"/>
</dbReference>
<proteinExistence type="inferred from homology"/>
<reference evidence="5" key="1">
    <citation type="submission" date="2019-02" db="EMBL/GenBank/DDBJ databases">
        <title>FDA dAtabase for Regulatory Grade micrObial Sequences (FDA-ARGOS): Supporting development and validation of Infectious Disease Dx tests.</title>
        <authorList>
            <person name="Duncan R."/>
            <person name="Fisher C."/>
            <person name="Tallon L."/>
            <person name="Sadzewicz L."/>
            <person name="Sengamalay N."/>
            <person name="Ott S."/>
            <person name="Godinez A."/>
            <person name="Nagaraj S."/>
            <person name="Vavikolanu K."/>
            <person name="Nadendla S."/>
            <person name="Aluvathingal J."/>
            <person name="Sichtig H."/>
        </authorList>
    </citation>
    <scope>NUCLEOTIDE SEQUENCE [LARGE SCALE GENOMIC DNA]</scope>
    <source>
        <strain evidence="5">FDAARGOS_361</strain>
    </source>
</reference>
<sequence length="724" mass="81049">MLRRCGCRRNVWSSHISTKRTVVEAYEQLARKGVITADARQRYMSEACTSLLQFIHQCYSDEAAGKVSPYTRPCMSASDERGHWVQASRSLRRSIWASLAKQARQAFPDSVTRTLGLLEAENIGVVEKRGLYLWGDVGIGKTMILDLFDLCATPYAKRRSHLHSFMSELEDRLFRAEMALTRRRRSAVSPKEKRALDAVRPINVVVQEVLHETPILCFDEFQTFDVAHAALLAAFFSEALREGLFLITTSNRPPEDLCRVSASFNAFLPVLRQHCNVVHCADIRDYRVKEAAERHHQLIFLHPNTKANVERLMRRVEHAFGAGGGELAWIKEDTLWHHGRSVVIPLRCAGCAVFDFTDICGAREGLSSADIQLIALQFHTVIVTNVPQMGNVSSNAAHQFVVLVDEMYQNNVKLLFTSSVPWTHLMDSTYSTSDVRALADVDSGRGGDATCSAGGSFGTEVYSEGEDDRSGHAASYNFRNEEELMSFARIRSRLNEMGSASYLLRDHRHFTYKEDFEALSVTDTGMEIITDKARGNELYATRDFEMRSAIHEETVLCCSQSMDDFKDEAPVCACLQSLETPRTQEKFRQESCAGRMKVCQRIGYSKRMQQDWVRGGANCSDSAMVGSSTSFTYYIMEDNPTKISGGAAAAAYAAAFATGKCDSMPVPAVRPAYTQPARNADTFCASSLDLLCDLLDMDSEERAFAHARRWPDLMGAVLLNEQER</sequence>
<evidence type="ECO:0000256" key="2">
    <source>
        <dbReference type="ARBA" id="ARBA00022741"/>
    </source>
</evidence>
<accession>A0A504XXV1</accession>
<dbReference type="InterPro" id="IPR027417">
    <property type="entry name" value="P-loop_NTPase"/>
</dbReference>
<evidence type="ECO:0000256" key="3">
    <source>
        <dbReference type="ARBA" id="ARBA00022840"/>
    </source>
</evidence>